<dbReference type="RefSeq" id="XP_019854202.1">
    <property type="nucleotide sequence ID" value="XM_019998643.1"/>
</dbReference>
<dbReference type="InterPro" id="IPR019787">
    <property type="entry name" value="Znf_PHD-finger"/>
</dbReference>
<dbReference type="SUPFAM" id="SSF46689">
    <property type="entry name" value="Homeodomain-like"/>
    <property type="match status" value="1"/>
</dbReference>
<dbReference type="InterPro" id="IPR001965">
    <property type="entry name" value="Znf_PHD"/>
</dbReference>
<feature type="compositionally biased region" description="Polar residues" evidence="8">
    <location>
        <begin position="813"/>
        <end position="823"/>
    </location>
</feature>
<dbReference type="EnsemblMetazoa" id="XM_019998643.1">
    <property type="protein sequence ID" value="XP_019854202.1"/>
    <property type="gene ID" value="LOC100641974"/>
</dbReference>
<comment type="subcellular location">
    <subcellularLocation>
        <location evidence="1">Nucleus</location>
    </subcellularLocation>
</comment>
<dbReference type="PROSITE" id="PS50016">
    <property type="entry name" value="ZF_PHD_2"/>
    <property type="match status" value="1"/>
</dbReference>
<dbReference type="GO" id="GO:0008270">
    <property type="term" value="F:zinc ion binding"/>
    <property type="evidence" value="ECO:0007669"/>
    <property type="project" value="UniProtKB-KW"/>
</dbReference>
<dbReference type="Proteomes" id="UP000007879">
    <property type="component" value="Unassembled WGS sequence"/>
</dbReference>
<dbReference type="GO" id="GO:0005634">
    <property type="term" value="C:nucleus"/>
    <property type="evidence" value="ECO:0007669"/>
    <property type="project" value="UniProtKB-SubCell"/>
</dbReference>
<keyword evidence="5" id="KW-0238">DNA-binding</keyword>
<keyword evidence="2" id="KW-0479">Metal-binding</keyword>
<organism evidence="11 12">
    <name type="scientific">Amphimedon queenslandica</name>
    <name type="common">Sponge</name>
    <dbReference type="NCBI Taxonomy" id="400682"/>
    <lineage>
        <taxon>Eukaryota</taxon>
        <taxon>Metazoa</taxon>
        <taxon>Porifera</taxon>
        <taxon>Demospongiae</taxon>
        <taxon>Heteroscleromorpha</taxon>
        <taxon>Haplosclerida</taxon>
        <taxon>Niphatidae</taxon>
        <taxon>Amphimedon</taxon>
    </lineage>
</organism>
<dbReference type="CDD" id="cd15505">
    <property type="entry name" value="PHD_ING"/>
    <property type="match status" value="1"/>
</dbReference>
<keyword evidence="12" id="KW-1185">Reference proteome</keyword>
<dbReference type="InterPro" id="IPR036397">
    <property type="entry name" value="RNaseH_sf"/>
</dbReference>
<dbReference type="Gene3D" id="1.10.10.60">
    <property type="entry name" value="Homeodomain-like"/>
    <property type="match status" value="1"/>
</dbReference>
<feature type="region of interest" description="Disordered" evidence="8">
    <location>
        <begin position="812"/>
        <end position="831"/>
    </location>
</feature>
<dbReference type="InterPro" id="IPR013083">
    <property type="entry name" value="Znf_RING/FYVE/PHD"/>
</dbReference>
<dbReference type="PANTHER" id="PTHR19303">
    <property type="entry name" value="TRANSPOSON"/>
    <property type="match status" value="1"/>
</dbReference>
<feature type="domain" description="PHD-type" evidence="9">
    <location>
        <begin position="846"/>
        <end position="895"/>
    </location>
</feature>
<feature type="region of interest" description="Disordered" evidence="8">
    <location>
        <begin position="590"/>
        <end position="807"/>
    </location>
</feature>
<keyword evidence="6" id="KW-0539">Nucleus</keyword>
<dbReference type="Pfam" id="PF03184">
    <property type="entry name" value="DDE_1"/>
    <property type="match status" value="1"/>
</dbReference>
<dbReference type="InterPro" id="IPR009057">
    <property type="entry name" value="Homeodomain-like_sf"/>
</dbReference>
<reference evidence="11" key="2">
    <citation type="submission" date="2024-06" db="UniProtKB">
        <authorList>
            <consortium name="EnsemblMetazoa"/>
        </authorList>
    </citation>
    <scope>IDENTIFICATION</scope>
</reference>
<keyword evidence="4" id="KW-0862">Zinc</keyword>
<protein>
    <recommendedName>
        <fullName evidence="13">PHD-type domain-containing protein</fullName>
    </recommendedName>
</protein>
<dbReference type="AlphaFoldDB" id="A0AAN0JBQ2"/>
<dbReference type="Gene3D" id="3.30.420.10">
    <property type="entry name" value="Ribonuclease H-like superfamily/Ribonuclease H"/>
    <property type="match status" value="1"/>
</dbReference>
<name>A0AAN0JBQ2_AMPQE</name>
<dbReference type="Gene3D" id="3.30.40.10">
    <property type="entry name" value="Zinc/RING finger domain, C3HC4 (zinc finger)"/>
    <property type="match status" value="1"/>
</dbReference>
<evidence type="ECO:0000256" key="1">
    <source>
        <dbReference type="ARBA" id="ARBA00004123"/>
    </source>
</evidence>
<accession>A0AAN0JBQ2</accession>
<dbReference type="SUPFAM" id="SSF57903">
    <property type="entry name" value="FYVE/PHD zinc finger"/>
    <property type="match status" value="1"/>
</dbReference>
<evidence type="ECO:0000259" key="9">
    <source>
        <dbReference type="PROSITE" id="PS50016"/>
    </source>
</evidence>
<dbReference type="GeneID" id="100641974"/>
<dbReference type="InterPro" id="IPR007889">
    <property type="entry name" value="HTH_Psq"/>
</dbReference>
<dbReference type="GO" id="GO:0003677">
    <property type="term" value="F:DNA binding"/>
    <property type="evidence" value="ECO:0007669"/>
    <property type="project" value="UniProtKB-KW"/>
</dbReference>
<dbReference type="PROSITE" id="PS01359">
    <property type="entry name" value="ZF_PHD_1"/>
    <property type="match status" value="1"/>
</dbReference>
<sequence>MVPSRVKERRAIRDKNLLLAAAEVRAGKCTLREASEKYSIPKSTLWDRLSGKVPFGATSGPERYLNDTEEEQLVKFLVGAAKIGFPRSKKQVITIVQASLAKKRGCSVDDIHVTSGWWTSFKKRHPMLTLRSGSKLSYRRLLASSPETINAYFDTLEEAMQKNKLQNSPMLIYNCDETGFPLEHKPCKVIGVCGQRDLPSITSGDKTQITVLAACSASGNLIPPMIIFDRKRLKPTTHMIGEVPGTVYASSKKGWIDSEIFLDWFVNCFLLNIPPQRPVLLLVDGHSSHYHPDVIRKATENHIILFCLPPHTTHLCQPLDRSCYSPLKAAYNQQCQQFLCTNPGQVINRFNFTSIFAKAWAQAMTPSNIIMGFRATGVYPLNRYIVLQHVTNSDDNCEIDELASKMGMYVPLYSPSKYQHQQLIDESLDTSISDDDSMTGSDIEPADSLQNMQPSFVSEFLVLPEPPKSKNIYTAKVLTSSEHLRLIEEKEREKARKEEEKEFRKQERERKRDEKKRQLELKPKRKARNKSVSQPEPLFSNEEHKRFSTRQENGYNIPDDRYCQWLRIFYPNDPLVSLNLPITSINTYDNESSSDTDIGDHSKGKNQNVQLSRGSKEIGTYRGTLAQSTEDGGGSRRIGTRGTLTQSSEDGGGSKRIGTRGTLTQSSEDGGGSKRIGTRGTLAHSTEDGGGSKRIGTRGALTQSSEDGGGSKRIGTRGTLTQSSEDGGGSKRIGTRGTLTQSSEDGGGSKRIGTRGTLAHSTEDGGGSKRIGTRGTLTQSSEDGGGSKRIGTRGTLTRSTEDGRGSKRIGTTRVRSYSSMSNRKGSKGVILDSSDVENSESIVSKDAYCVCKSGEFGEMIYCDAKECKIGWWHFHCAGIEKAPVGKWFCRLCRSSDIM</sequence>
<dbReference type="InterPro" id="IPR011011">
    <property type="entry name" value="Znf_FYVE_PHD"/>
</dbReference>
<evidence type="ECO:0000256" key="2">
    <source>
        <dbReference type="ARBA" id="ARBA00022723"/>
    </source>
</evidence>
<evidence type="ECO:0000256" key="3">
    <source>
        <dbReference type="ARBA" id="ARBA00022771"/>
    </source>
</evidence>
<reference evidence="12" key="1">
    <citation type="journal article" date="2010" name="Nature">
        <title>The Amphimedon queenslandica genome and the evolution of animal complexity.</title>
        <authorList>
            <person name="Srivastava M."/>
            <person name="Simakov O."/>
            <person name="Chapman J."/>
            <person name="Fahey B."/>
            <person name="Gauthier M.E."/>
            <person name="Mitros T."/>
            <person name="Richards G.S."/>
            <person name="Conaco C."/>
            <person name="Dacre M."/>
            <person name="Hellsten U."/>
            <person name="Larroux C."/>
            <person name="Putnam N.H."/>
            <person name="Stanke M."/>
            <person name="Adamska M."/>
            <person name="Darling A."/>
            <person name="Degnan S.M."/>
            <person name="Oakley T.H."/>
            <person name="Plachetzki D.C."/>
            <person name="Zhai Y."/>
            <person name="Adamski M."/>
            <person name="Calcino A."/>
            <person name="Cummins S.F."/>
            <person name="Goodstein D.M."/>
            <person name="Harris C."/>
            <person name="Jackson D.J."/>
            <person name="Leys S.P."/>
            <person name="Shu S."/>
            <person name="Woodcroft B.J."/>
            <person name="Vervoort M."/>
            <person name="Kosik K.S."/>
            <person name="Manning G."/>
            <person name="Degnan B.M."/>
            <person name="Rokhsar D.S."/>
        </authorList>
    </citation>
    <scope>NUCLEOTIDE SEQUENCE [LARGE SCALE GENOMIC DNA]</scope>
</reference>
<dbReference type="PANTHER" id="PTHR19303:SF74">
    <property type="entry name" value="POGO TRANSPOSABLE ELEMENT WITH KRAB DOMAIN"/>
    <property type="match status" value="1"/>
</dbReference>
<evidence type="ECO:0000256" key="8">
    <source>
        <dbReference type="SAM" id="MobiDB-lite"/>
    </source>
</evidence>
<feature type="compositionally biased region" description="Basic and acidic residues" evidence="8">
    <location>
        <begin position="490"/>
        <end position="522"/>
    </location>
</feature>
<dbReference type="InterPro" id="IPR050863">
    <property type="entry name" value="CenT-Element_Derived"/>
</dbReference>
<dbReference type="InterPro" id="IPR006600">
    <property type="entry name" value="HTH_CenpB_DNA-bd_dom"/>
</dbReference>
<dbReference type="SMART" id="SM00249">
    <property type="entry name" value="PHD"/>
    <property type="match status" value="1"/>
</dbReference>
<evidence type="ECO:0000259" key="10">
    <source>
        <dbReference type="PROSITE" id="PS51253"/>
    </source>
</evidence>
<evidence type="ECO:0000256" key="7">
    <source>
        <dbReference type="PROSITE-ProRule" id="PRU00146"/>
    </source>
</evidence>
<dbReference type="InterPro" id="IPR019786">
    <property type="entry name" value="Zinc_finger_PHD-type_CS"/>
</dbReference>
<evidence type="ECO:0000313" key="11">
    <source>
        <dbReference type="EnsemblMetazoa" id="XP_019854202.1"/>
    </source>
</evidence>
<proteinExistence type="predicted"/>
<evidence type="ECO:0000256" key="5">
    <source>
        <dbReference type="ARBA" id="ARBA00023125"/>
    </source>
</evidence>
<evidence type="ECO:0000256" key="6">
    <source>
        <dbReference type="ARBA" id="ARBA00023242"/>
    </source>
</evidence>
<feature type="region of interest" description="Disordered" evidence="8">
    <location>
        <begin position="490"/>
        <end position="554"/>
    </location>
</feature>
<evidence type="ECO:0008006" key="13">
    <source>
        <dbReference type="Google" id="ProtNLM"/>
    </source>
</evidence>
<dbReference type="PROSITE" id="PS51253">
    <property type="entry name" value="HTH_CENPB"/>
    <property type="match status" value="1"/>
</dbReference>
<dbReference type="InterPro" id="IPR004875">
    <property type="entry name" value="DDE_SF_endonuclease_dom"/>
</dbReference>
<evidence type="ECO:0000313" key="12">
    <source>
        <dbReference type="Proteomes" id="UP000007879"/>
    </source>
</evidence>
<keyword evidence="3 7" id="KW-0863">Zinc-finger</keyword>
<evidence type="ECO:0000256" key="4">
    <source>
        <dbReference type="ARBA" id="ARBA00022833"/>
    </source>
</evidence>
<dbReference type="Pfam" id="PF05225">
    <property type="entry name" value="HTH_psq"/>
    <property type="match status" value="1"/>
</dbReference>
<feature type="domain" description="HTH CENPB-type" evidence="10">
    <location>
        <begin position="57"/>
        <end position="131"/>
    </location>
</feature>